<evidence type="ECO:0000313" key="4">
    <source>
        <dbReference type="Proteomes" id="UP000307517"/>
    </source>
</evidence>
<dbReference type="Proteomes" id="UP000552935">
    <property type="component" value="Unassembled WGS sequence"/>
</dbReference>
<dbReference type="GO" id="GO:0006355">
    <property type="term" value="P:regulation of DNA-templated transcription"/>
    <property type="evidence" value="ECO:0007669"/>
    <property type="project" value="InterPro"/>
</dbReference>
<evidence type="ECO:0000313" key="5">
    <source>
        <dbReference type="Proteomes" id="UP000552935"/>
    </source>
</evidence>
<dbReference type="RefSeq" id="WP_005690787.1">
    <property type="nucleotide sequence ID" value="NZ_CABFNI010000001.1"/>
</dbReference>
<name>A0A508YHI4_LACRH</name>
<dbReference type="InterPro" id="IPR011608">
    <property type="entry name" value="PRD"/>
</dbReference>
<evidence type="ECO:0000313" key="3">
    <source>
        <dbReference type="EMBL" id="THC79127.1"/>
    </source>
</evidence>
<dbReference type="Proteomes" id="UP000307517">
    <property type="component" value="Unassembled WGS sequence"/>
</dbReference>
<gene>
    <name evidence="3" type="ORF">E6L36_01060</name>
    <name evidence="2" type="ORF">H0N82_00335</name>
</gene>
<evidence type="ECO:0000313" key="2">
    <source>
        <dbReference type="EMBL" id="NZA03596.1"/>
    </source>
</evidence>
<comment type="caution">
    <text evidence="2">The sequence shown here is derived from an EMBL/GenBank/DDBJ whole genome shotgun (WGS) entry which is preliminary data.</text>
</comment>
<feature type="domain" description="PRD" evidence="1">
    <location>
        <begin position="22"/>
        <end position="118"/>
    </location>
</feature>
<protein>
    <submittedName>
        <fullName evidence="2">PRD domain-containing protein</fullName>
    </submittedName>
</protein>
<proteinExistence type="predicted"/>
<dbReference type="Pfam" id="PF00874">
    <property type="entry name" value="PRD"/>
    <property type="match status" value="1"/>
</dbReference>
<dbReference type="Gene3D" id="1.10.1790.10">
    <property type="entry name" value="PRD domain"/>
    <property type="match status" value="1"/>
</dbReference>
<dbReference type="AlphaFoldDB" id="A0A508YHI4"/>
<reference evidence="2 5" key="2">
    <citation type="submission" date="2020-07" db="EMBL/GenBank/DDBJ databases">
        <title>Organ Donor 1.</title>
        <authorList>
            <person name="Marsh A.J."/>
            <person name="Azcarate-Peril M.A."/>
        </authorList>
    </citation>
    <scope>NUCLEOTIDE SEQUENCE [LARGE SCALE GENOMIC DNA]</scope>
    <source>
        <strain evidence="2 5">AMC0712</strain>
    </source>
</reference>
<organism evidence="2 5">
    <name type="scientific">Lacticaseibacillus rhamnosus</name>
    <name type="common">Lactobacillus rhamnosus</name>
    <dbReference type="NCBI Taxonomy" id="47715"/>
    <lineage>
        <taxon>Bacteria</taxon>
        <taxon>Bacillati</taxon>
        <taxon>Bacillota</taxon>
        <taxon>Bacilli</taxon>
        <taxon>Lactobacillales</taxon>
        <taxon>Lactobacillaceae</taxon>
        <taxon>Lacticaseibacillus</taxon>
    </lineage>
</organism>
<sequence>MSPLEAEIKLPVEVQKMIAQSQDPQAVQVIVSDVIQLAEQAEIHFTAVQLQVLTNHLIEMINRSKSGEKLPAVDPQMFAEVSKKSLDLADQVVRHIGHLADAEKYVLSIHFEAAQNKI</sequence>
<dbReference type="InterPro" id="IPR036634">
    <property type="entry name" value="PRD_sf"/>
</dbReference>
<evidence type="ECO:0000259" key="1">
    <source>
        <dbReference type="PROSITE" id="PS51372"/>
    </source>
</evidence>
<dbReference type="EMBL" id="SSHM01000001">
    <property type="protein sequence ID" value="THC79127.1"/>
    <property type="molecule type" value="Genomic_DNA"/>
</dbReference>
<dbReference type="InterPro" id="IPR020044">
    <property type="entry name" value="PRD_EF0829/AHA3910"/>
</dbReference>
<reference evidence="3 4" key="1">
    <citation type="submission" date="2019-04" db="EMBL/GenBank/DDBJ databases">
        <title>Genome Announcement to Ensure Probiotic Safety of Lactobacillus rhamnosus UBLR-58.</title>
        <authorList>
            <person name="Sulthana A."/>
            <person name="Lakshmi S.G."/>
            <person name="Madempudi R.S."/>
        </authorList>
    </citation>
    <scope>NUCLEOTIDE SEQUENCE [LARGE SCALE GENOMIC DNA]</scope>
    <source>
        <strain evidence="3 4">UBLR-58</strain>
    </source>
</reference>
<accession>A0A508YHI4</accession>
<dbReference type="PROSITE" id="PS51372">
    <property type="entry name" value="PRD_2"/>
    <property type="match status" value="1"/>
</dbReference>
<dbReference type="EMBL" id="JACCKI010000001">
    <property type="protein sequence ID" value="NZA03596.1"/>
    <property type="molecule type" value="Genomic_DNA"/>
</dbReference>
<dbReference type="SUPFAM" id="SSF63520">
    <property type="entry name" value="PTS-regulatory domain, PRD"/>
    <property type="match status" value="1"/>
</dbReference>
<dbReference type="NCBIfam" id="TIGR03582">
    <property type="entry name" value="EF_0829"/>
    <property type="match status" value="1"/>
</dbReference>